<proteinExistence type="predicted"/>
<gene>
    <name evidence="1" type="ORF">UFOPK3164_00386</name>
</gene>
<reference evidence="1" key="1">
    <citation type="submission" date="2020-05" db="EMBL/GenBank/DDBJ databases">
        <authorList>
            <person name="Chiriac C."/>
            <person name="Salcher M."/>
            <person name="Ghai R."/>
            <person name="Kavagutti S V."/>
        </authorList>
    </citation>
    <scope>NUCLEOTIDE SEQUENCE</scope>
</reference>
<dbReference type="EMBL" id="CAFABE010000011">
    <property type="protein sequence ID" value="CAB4820606.1"/>
    <property type="molecule type" value="Genomic_DNA"/>
</dbReference>
<protein>
    <submittedName>
        <fullName evidence="1">Unannotated protein</fullName>
    </submittedName>
</protein>
<evidence type="ECO:0000313" key="1">
    <source>
        <dbReference type="EMBL" id="CAB4820606.1"/>
    </source>
</evidence>
<accession>A0A6J6ZLL1</accession>
<sequence length="143" mass="15624">MSRCRERTKVDSVRCSSLEVGDASEEGVDLCRFANTGAGEVSPWENHSFAESFISDLIVRFESLVLDVNVNAEIGKDIAFAHRGPNATGQNPIWMLMGEFGQQERSDLWAGLLGQSKSEGHPFAKEGSRGFRSPLLARGAAEH</sequence>
<dbReference type="AlphaFoldDB" id="A0A6J6ZLL1"/>
<organism evidence="1">
    <name type="scientific">freshwater metagenome</name>
    <dbReference type="NCBI Taxonomy" id="449393"/>
    <lineage>
        <taxon>unclassified sequences</taxon>
        <taxon>metagenomes</taxon>
        <taxon>ecological metagenomes</taxon>
    </lineage>
</organism>
<name>A0A6J6ZLL1_9ZZZZ</name>